<dbReference type="Proteomes" id="UP001321700">
    <property type="component" value="Unassembled WGS sequence"/>
</dbReference>
<protein>
    <submittedName>
        <fullName evidence="5">Glycosyltransferase family 10</fullName>
    </submittedName>
</protein>
<sequence length="351" mass="40836">MEKTGDITVKKRKVLFVDESGGAWPWSRQMQEVGDSWGQTDYSFGTDCTGGYDWLVVYSAWPDMPLVTSVPLHRRIFVAGEPESFHRYQPRFLEQFGTVITTQSNTKHPGAILMQPGINWFAGVKFVDGIERFRAELDFSSLEKQSPVKTKLCSVICSNNAVTSGHRQRIKFVEQLKEEFGDQIDYFGRGSRTMADKDEALAEYRFHIALENSIHHNYWTEKLADPFLRDCFPIYSGCINVADYFPKGSYVRIDIDRPREAFKTIQEVLRSDFDQKSMEVRQEAKRRVMYEYNIFSELEKLYQTLELSENARMLDNSCPQTRLYSDHEAKDFKLSRRFRQWARGCFGASSR</sequence>
<dbReference type="InterPro" id="IPR001503">
    <property type="entry name" value="Glyco_trans_10"/>
</dbReference>
<feature type="domain" description="Fucosyltransferase C-terminal" evidence="4">
    <location>
        <begin position="148"/>
        <end position="267"/>
    </location>
</feature>
<evidence type="ECO:0000256" key="3">
    <source>
        <dbReference type="ARBA" id="ARBA00022679"/>
    </source>
</evidence>
<comment type="caution">
    <text evidence="5">The sequence shown here is derived from an EMBL/GenBank/DDBJ whole genome shotgun (WGS) entry which is preliminary data.</text>
</comment>
<comment type="similarity">
    <text evidence="1">Belongs to the glycosyltransferase 10 family.</text>
</comment>
<keyword evidence="3" id="KW-0808">Transferase</keyword>
<keyword evidence="2" id="KW-0328">Glycosyltransferase</keyword>
<dbReference type="InterPro" id="IPR038577">
    <property type="entry name" value="GT10-like_C_sf"/>
</dbReference>
<organism evidence="5 6">
    <name type="scientific">Rhodoferax potami</name>
    <dbReference type="NCBI Taxonomy" id="3068338"/>
    <lineage>
        <taxon>Bacteria</taxon>
        <taxon>Pseudomonadati</taxon>
        <taxon>Pseudomonadota</taxon>
        <taxon>Betaproteobacteria</taxon>
        <taxon>Burkholderiales</taxon>
        <taxon>Comamonadaceae</taxon>
        <taxon>Rhodoferax</taxon>
    </lineage>
</organism>
<dbReference type="InterPro" id="IPR055270">
    <property type="entry name" value="Glyco_tran_10_C"/>
</dbReference>
<dbReference type="Gene3D" id="3.40.50.11660">
    <property type="entry name" value="Glycosyl transferase family 10, C-terminal domain"/>
    <property type="match status" value="1"/>
</dbReference>
<accession>A0ABU3KIW4</accession>
<dbReference type="SUPFAM" id="SSF53756">
    <property type="entry name" value="UDP-Glycosyltransferase/glycogen phosphorylase"/>
    <property type="match status" value="1"/>
</dbReference>
<gene>
    <name evidence="5" type="ORF">RAE19_00545</name>
</gene>
<dbReference type="Pfam" id="PF00852">
    <property type="entry name" value="Glyco_transf_10"/>
    <property type="match status" value="1"/>
</dbReference>
<proteinExistence type="inferred from homology"/>
<dbReference type="RefSeq" id="WP_313873085.1">
    <property type="nucleotide sequence ID" value="NZ_JAVBIK010000001.1"/>
</dbReference>
<evidence type="ECO:0000256" key="2">
    <source>
        <dbReference type="ARBA" id="ARBA00022676"/>
    </source>
</evidence>
<dbReference type="PANTHER" id="PTHR11929">
    <property type="entry name" value="ALPHA- 1,3 -FUCOSYLTRANSFERASE"/>
    <property type="match status" value="1"/>
</dbReference>
<dbReference type="EMBL" id="JAVBIK010000001">
    <property type="protein sequence ID" value="MDT7517244.1"/>
    <property type="molecule type" value="Genomic_DNA"/>
</dbReference>
<evidence type="ECO:0000259" key="4">
    <source>
        <dbReference type="Pfam" id="PF00852"/>
    </source>
</evidence>
<evidence type="ECO:0000313" key="6">
    <source>
        <dbReference type="Proteomes" id="UP001321700"/>
    </source>
</evidence>
<keyword evidence="6" id="KW-1185">Reference proteome</keyword>
<evidence type="ECO:0000313" key="5">
    <source>
        <dbReference type="EMBL" id="MDT7517244.1"/>
    </source>
</evidence>
<name>A0ABU3KIW4_9BURK</name>
<reference evidence="5 6" key="1">
    <citation type="submission" date="2023-08" db="EMBL/GenBank/DDBJ databases">
        <title>Rhodoferax potami sp. nov. and Rhodoferax mekongensis sp. nov., isolated from the Mekong River in Thailand.</title>
        <authorList>
            <person name="Kitikhun S."/>
            <person name="Charoenyingcharoen P."/>
            <person name="Siriarchawattana P."/>
            <person name="Likhitrattanapisal S."/>
            <person name="Nilsakha T."/>
            <person name="Chanpet A."/>
            <person name="Rattanawaree P."/>
            <person name="Ingsriswang S."/>
        </authorList>
    </citation>
    <scope>NUCLEOTIDE SEQUENCE [LARGE SCALE GENOMIC DNA]</scope>
    <source>
        <strain evidence="5 6">TBRC 17660</strain>
    </source>
</reference>
<dbReference type="PANTHER" id="PTHR11929:SF194">
    <property type="entry name" value="ALPHA-(1,3)-FUCOSYLTRANSFERASE 10"/>
    <property type="match status" value="1"/>
</dbReference>
<evidence type="ECO:0000256" key="1">
    <source>
        <dbReference type="ARBA" id="ARBA00008919"/>
    </source>
</evidence>